<dbReference type="SUPFAM" id="SSF56219">
    <property type="entry name" value="DNase I-like"/>
    <property type="match status" value="1"/>
</dbReference>
<evidence type="ECO:0000256" key="6">
    <source>
        <dbReference type="ARBA" id="ARBA00022801"/>
    </source>
</evidence>
<dbReference type="PANTHER" id="PTHR22748">
    <property type="entry name" value="AP ENDONUCLEASE"/>
    <property type="match status" value="1"/>
</dbReference>
<dbReference type="GO" id="GO:0046872">
    <property type="term" value="F:metal ion binding"/>
    <property type="evidence" value="ECO:0007669"/>
    <property type="project" value="UniProtKB-KW"/>
</dbReference>
<dbReference type="CDD" id="cd09076">
    <property type="entry name" value="L1-EN"/>
    <property type="match status" value="1"/>
</dbReference>
<dbReference type="OrthoDB" id="8961218at2759"/>
<dbReference type="GO" id="GO:0003906">
    <property type="term" value="F:DNA-(apurinic or apyrimidinic site) endonuclease activity"/>
    <property type="evidence" value="ECO:0007669"/>
    <property type="project" value="TreeGrafter"/>
</dbReference>
<evidence type="ECO:0000256" key="2">
    <source>
        <dbReference type="ARBA" id="ARBA00007092"/>
    </source>
</evidence>
<feature type="site" description="Interaction with DNA substrate" evidence="11">
    <location>
        <position position="236"/>
    </location>
</feature>
<feature type="binding site" evidence="10">
    <location>
        <position position="235"/>
    </location>
    <ligand>
        <name>Mg(2+)</name>
        <dbReference type="ChEBI" id="CHEBI:18420"/>
        <label>1</label>
    </ligand>
</feature>
<dbReference type="AlphaFoldDB" id="A0A2D0QZN4"/>
<dbReference type="InterPro" id="IPR036691">
    <property type="entry name" value="Endo/exonu/phosph_ase_sf"/>
</dbReference>
<dbReference type="InterPro" id="IPR005135">
    <property type="entry name" value="Endo/exonuclease/phosphatase"/>
</dbReference>
<name>A0A2D0QZN4_ICTPU</name>
<feature type="binding site" evidence="10">
    <location>
        <position position="153"/>
    </location>
    <ligand>
        <name>Mg(2+)</name>
        <dbReference type="ChEBI" id="CHEBI:18420"/>
        <label>1</label>
    </ligand>
</feature>
<evidence type="ECO:0000313" key="13">
    <source>
        <dbReference type="Proteomes" id="UP000221080"/>
    </source>
</evidence>
<feature type="active site" description="Proton donor/acceptor" evidence="9">
    <location>
        <position position="151"/>
    </location>
</feature>
<feature type="site" description="Important for catalytic activity" evidence="11">
    <location>
        <position position="211"/>
    </location>
</feature>
<feature type="site" description="Transition state stabilizer" evidence="11">
    <location>
        <position position="153"/>
    </location>
</feature>
<evidence type="ECO:0000259" key="12">
    <source>
        <dbReference type="Pfam" id="PF03372"/>
    </source>
</evidence>
<evidence type="ECO:0000256" key="4">
    <source>
        <dbReference type="ARBA" id="ARBA00022723"/>
    </source>
</evidence>
<protein>
    <recommendedName>
        <fullName evidence="3">exodeoxyribonuclease III</fullName>
        <ecNumber evidence="3">3.1.11.2</ecNumber>
    </recommendedName>
</protein>
<dbReference type="GO" id="GO:0008081">
    <property type="term" value="F:phosphoric diester hydrolase activity"/>
    <property type="evidence" value="ECO:0007669"/>
    <property type="project" value="TreeGrafter"/>
</dbReference>
<dbReference type="EC" id="3.1.11.2" evidence="3"/>
<dbReference type="InterPro" id="IPR004808">
    <property type="entry name" value="AP_endonuc_1"/>
</dbReference>
<dbReference type="Proteomes" id="UP000221080">
    <property type="component" value="Chromosome 1"/>
</dbReference>
<evidence type="ECO:0000256" key="1">
    <source>
        <dbReference type="ARBA" id="ARBA00000493"/>
    </source>
</evidence>
<reference evidence="13" key="1">
    <citation type="journal article" date="2016" name="Nat. Commun.">
        <title>The channel catfish genome sequence provides insights into the evolution of scale formation in teleosts.</title>
        <authorList>
            <person name="Liu Z."/>
            <person name="Liu S."/>
            <person name="Yao J."/>
            <person name="Bao L."/>
            <person name="Zhang J."/>
            <person name="Li Y."/>
            <person name="Jiang C."/>
            <person name="Sun L."/>
            <person name="Wang R."/>
            <person name="Zhang Y."/>
            <person name="Zhou T."/>
            <person name="Zeng Q."/>
            <person name="Fu Q."/>
            <person name="Gao S."/>
            <person name="Li N."/>
            <person name="Koren S."/>
            <person name="Jiang Y."/>
            <person name="Zimin A."/>
            <person name="Xu P."/>
            <person name="Phillippy A.M."/>
            <person name="Geng X."/>
            <person name="Song L."/>
            <person name="Sun F."/>
            <person name="Li C."/>
            <person name="Wang X."/>
            <person name="Chen A."/>
            <person name="Jin Y."/>
            <person name="Yuan Z."/>
            <person name="Yang Y."/>
            <person name="Tan S."/>
            <person name="Peatman E."/>
            <person name="Lu J."/>
            <person name="Qin Z."/>
            <person name="Dunham R."/>
            <person name="Li Z."/>
            <person name="Sonstegard T."/>
            <person name="Feng J."/>
            <person name="Danzmann R.G."/>
            <person name="Schroeder S."/>
            <person name="Scheffler B."/>
            <person name="Duke M.V."/>
            <person name="Ballard L."/>
            <person name="Kucuktas H."/>
            <person name="Kaltenboeck L."/>
            <person name="Liu H."/>
            <person name="Armbruster J."/>
            <person name="Xie Y."/>
            <person name="Kirby M.L."/>
            <person name="Tian Y."/>
            <person name="Flanagan M.E."/>
            <person name="Mu W."/>
            <person name="Waldbieser G.C."/>
        </authorList>
    </citation>
    <scope>NUCLEOTIDE SEQUENCE [LARGE SCALE GENOMIC DNA]</scope>
    <source>
        <strain evidence="13">SDA103</strain>
    </source>
</reference>
<comment type="cofactor">
    <cofactor evidence="10">
        <name>Mg(2+)</name>
        <dbReference type="ChEBI" id="CHEBI:18420"/>
    </cofactor>
    <cofactor evidence="10">
        <name>Mn(2+)</name>
        <dbReference type="ChEBI" id="CHEBI:29035"/>
    </cofactor>
    <text evidence="10">Probably binds two magnesium or manganese ions per subunit.</text>
</comment>
<dbReference type="GO" id="GO:0005634">
    <property type="term" value="C:nucleus"/>
    <property type="evidence" value="ECO:0007669"/>
    <property type="project" value="TreeGrafter"/>
</dbReference>
<reference evidence="14" key="2">
    <citation type="submission" date="2025-08" db="UniProtKB">
        <authorList>
            <consortium name="RefSeq"/>
        </authorList>
    </citation>
    <scope>IDENTIFICATION</scope>
    <source>
        <tissue evidence="14">Blood</tissue>
    </source>
</reference>
<dbReference type="GeneID" id="108265685"/>
<comment type="catalytic activity">
    <reaction evidence="1">
        <text>Exonucleolytic cleavage in the 3'- to 5'-direction to yield nucleoside 5'-phosphates.</text>
        <dbReference type="EC" id="3.1.11.2"/>
    </reaction>
</comment>
<feature type="active site" evidence="9">
    <location>
        <position position="122"/>
    </location>
</feature>
<keyword evidence="7 10" id="KW-0460">Magnesium</keyword>
<comment type="similarity">
    <text evidence="2">Belongs to the DNA repair enzymes AP/ExoA family.</text>
</comment>
<feature type="binding site" evidence="10">
    <location>
        <position position="151"/>
    </location>
    <ligand>
        <name>Mg(2+)</name>
        <dbReference type="ChEBI" id="CHEBI:18420"/>
        <label>1</label>
    </ligand>
</feature>
<keyword evidence="5" id="KW-0227">DNA damage</keyword>
<evidence type="ECO:0000256" key="5">
    <source>
        <dbReference type="ARBA" id="ARBA00022763"/>
    </source>
</evidence>
<sequence>MLSRIYTTLRFVTWNIRGVKSTRNLPKKFANVLSNLNNLQADIAFIQETHIGPKCYKILEDETGKDWKIFFTVHSSRSKGVAILIRDKVPFEYICHDEDYSGGYIVLFCHLYGELYTLVNVYNHKSDRNVLGRLKEYLMETAEGVLVVGGDFNTVLHPRLDRRPPSSRNSRLRDKLEDFTASLNLRDSWSFLHSTDDGFTRCQNECYSRLDMFFMAEDKIERGCKIKIQSDNISDHDPVVLKVRVQKQSQNKIPIVASMLKEFRYDPDRRPGKINGAEILSAMKSLTDSEKQRSNQLEIDYYKRFQCPITELLKIKFNLMVKNKHVPEAFKESHLSGDRHISVDYLIFSRLLAKRLSAFITPSFKRRKKAKVDTLLIMTFEICTQKIRWSFLEQSLLWNLKQIPSAPPPDFSILDCFLPEVQGSSGKLRLLQPGCPFTNTILNMALTQLEDLILKTETQCRTFVCYQRQALFIDVQSSRHHRVIKIAEKFNKYSGINIKVSMKGL</sequence>
<evidence type="ECO:0000256" key="7">
    <source>
        <dbReference type="ARBA" id="ARBA00022842"/>
    </source>
</evidence>
<dbReference type="Gene3D" id="3.60.10.10">
    <property type="entry name" value="Endonuclease/exonuclease/phosphatase"/>
    <property type="match status" value="1"/>
</dbReference>
<dbReference type="RefSeq" id="XP_017323764.2">
    <property type="nucleotide sequence ID" value="XM_017468275.3"/>
</dbReference>
<dbReference type="KEGG" id="ipu:108265685"/>
<feature type="binding site" evidence="10">
    <location>
        <position position="15"/>
    </location>
    <ligand>
        <name>Mg(2+)</name>
        <dbReference type="ChEBI" id="CHEBI:18420"/>
        <label>1</label>
    </ligand>
</feature>
<feature type="binding site" evidence="10">
    <location>
        <position position="48"/>
    </location>
    <ligand>
        <name>Mg(2+)</name>
        <dbReference type="ChEBI" id="CHEBI:18420"/>
        <label>1</label>
    </ligand>
</feature>
<organism evidence="13 14">
    <name type="scientific">Ictalurus punctatus</name>
    <name type="common">Channel catfish</name>
    <name type="synonym">Silurus punctatus</name>
    <dbReference type="NCBI Taxonomy" id="7998"/>
    <lineage>
        <taxon>Eukaryota</taxon>
        <taxon>Metazoa</taxon>
        <taxon>Chordata</taxon>
        <taxon>Craniata</taxon>
        <taxon>Vertebrata</taxon>
        <taxon>Euteleostomi</taxon>
        <taxon>Actinopterygii</taxon>
        <taxon>Neopterygii</taxon>
        <taxon>Teleostei</taxon>
        <taxon>Ostariophysi</taxon>
        <taxon>Siluriformes</taxon>
        <taxon>Ictaluridae</taxon>
        <taxon>Ictalurus</taxon>
    </lineage>
</organism>
<dbReference type="STRING" id="7998.ENSIPUP00000005322"/>
<dbReference type="GO" id="GO:0006284">
    <property type="term" value="P:base-excision repair"/>
    <property type="evidence" value="ECO:0007669"/>
    <property type="project" value="TreeGrafter"/>
</dbReference>
<dbReference type="GO" id="GO:0008311">
    <property type="term" value="F:double-stranded DNA 3'-5' DNA exonuclease activity"/>
    <property type="evidence" value="ECO:0007669"/>
    <property type="project" value="UniProtKB-EC"/>
</dbReference>
<keyword evidence="6" id="KW-0378">Hydrolase</keyword>
<evidence type="ECO:0000256" key="11">
    <source>
        <dbReference type="PIRSR" id="PIRSR604808-3"/>
    </source>
</evidence>
<feature type="domain" description="Endonuclease/exonuclease/phosphatase" evidence="12">
    <location>
        <begin position="12"/>
        <end position="236"/>
    </location>
</feature>
<evidence type="ECO:0000256" key="10">
    <source>
        <dbReference type="PIRSR" id="PIRSR604808-2"/>
    </source>
</evidence>
<feature type="binding site" evidence="10">
    <location>
        <position position="236"/>
    </location>
    <ligand>
        <name>Mg(2+)</name>
        <dbReference type="ChEBI" id="CHEBI:18420"/>
        <label>1</label>
    </ligand>
</feature>
<evidence type="ECO:0000313" key="14">
    <source>
        <dbReference type="RefSeq" id="XP_017323764.2"/>
    </source>
</evidence>
<accession>A0A2D0QZN4</accession>
<proteinExistence type="inferred from homology"/>
<keyword evidence="4 10" id="KW-0479">Metal-binding</keyword>
<keyword evidence="8" id="KW-0234">DNA repair</keyword>
<evidence type="ECO:0000256" key="8">
    <source>
        <dbReference type="ARBA" id="ARBA00023204"/>
    </source>
</evidence>
<dbReference type="Pfam" id="PF03372">
    <property type="entry name" value="Exo_endo_phos"/>
    <property type="match status" value="1"/>
</dbReference>
<keyword evidence="13" id="KW-1185">Reference proteome</keyword>
<evidence type="ECO:0000256" key="3">
    <source>
        <dbReference type="ARBA" id="ARBA00012115"/>
    </source>
</evidence>
<feature type="active site" description="Proton acceptor" evidence="9">
    <location>
        <position position="236"/>
    </location>
</feature>
<evidence type="ECO:0000256" key="9">
    <source>
        <dbReference type="PIRSR" id="PIRSR604808-1"/>
    </source>
</evidence>
<keyword evidence="10" id="KW-0464">Manganese</keyword>
<dbReference type="PANTHER" id="PTHR22748:SF26">
    <property type="entry name" value="ENDONUCLEASE_EXONUCLEASE_PHOSPHATASE DOMAIN-CONTAINING PROTEIN"/>
    <property type="match status" value="1"/>
</dbReference>
<gene>
    <name evidence="14" type="primary">LOC108265685</name>
</gene>